<dbReference type="Proteomes" id="UP000216361">
    <property type="component" value="Unassembled WGS sequence"/>
</dbReference>
<protein>
    <recommendedName>
        <fullName evidence="4 10">Indole-3-glycerol phosphate synthase</fullName>
        <shortName evidence="10">IGPS</shortName>
        <ecNumber evidence="3 10">4.1.1.48</ecNumber>
    </recommendedName>
</protein>
<reference evidence="12 13" key="1">
    <citation type="submission" date="2017-07" db="EMBL/GenBank/DDBJ databases">
        <title>Elstera cyanobacteriorum sp. nov., a novel bacterium isolated from cyanobacterial aggregates in a eutrophic lake.</title>
        <authorList>
            <person name="Cai H."/>
        </authorList>
    </citation>
    <scope>NUCLEOTIDE SEQUENCE [LARGE SCALE GENOMIC DNA]</scope>
    <source>
        <strain evidence="12 13">TH019</strain>
    </source>
</reference>
<keyword evidence="5 10" id="KW-0028">Amino-acid biosynthesis</keyword>
<comment type="similarity">
    <text evidence="10">Belongs to the TrpC family.</text>
</comment>
<dbReference type="EMBL" id="NOXS01000027">
    <property type="protein sequence ID" value="OYQ20615.1"/>
    <property type="molecule type" value="Genomic_DNA"/>
</dbReference>
<dbReference type="RefSeq" id="WP_094407767.1">
    <property type="nucleotide sequence ID" value="NZ_BMJZ01000009.1"/>
</dbReference>
<sequence>MTTTTLPNRLKPICDRRAEDVAAAKAKRSLAELERAIATLPPTRGFTRAVTAPGDLRVIAEIKRASPSAGTIRADSDPVAIAKSYEAAGASALSILTEPHWFHGKDEELQAARAQVSIPVLRKDFVVDPWQLAETRLIADACLLIVAVLGEATADYLAQARAYGLDALVEVHDDAEMAIALKSGADLIGVNNRDLTTFIIDLKNAERLRPMVPPGTGFVAESGLETPEDFARMRAIDAQAVLIGSALMRAPEPGAQLRYLLGR</sequence>
<dbReference type="InterPro" id="IPR013798">
    <property type="entry name" value="Indole-3-glycerol_P_synth_dom"/>
</dbReference>
<dbReference type="GO" id="GO:0004425">
    <property type="term" value="F:indole-3-glycerol-phosphate synthase activity"/>
    <property type="evidence" value="ECO:0007669"/>
    <property type="project" value="UniProtKB-UniRule"/>
</dbReference>
<comment type="caution">
    <text evidence="12">The sequence shown here is derived from an EMBL/GenBank/DDBJ whole genome shotgun (WGS) entry which is preliminary data.</text>
</comment>
<gene>
    <name evidence="10" type="primary">trpC</name>
    <name evidence="12" type="ORF">CHR90_04395</name>
</gene>
<dbReference type="Pfam" id="PF00218">
    <property type="entry name" value="IGPS"/>
    <property type="match status" value="1"/>
</dbReference>
<evidence type="ECO:0000256" key="3">
    <source>
        <dbReference type="ARBA" id="ARBA00012362"/>
    </source>
</evidence>
<dbReference type="PROSITE" id="PS00614">
    <property type="entry name" value="IGPS"/>
    <property type="match status" value="1"/>
</dbReference>
<keyword evidence="7 10" id="KW-0822">Tryptophan biosynthesis</keyword>
<keyword evidence="8 10" id="KW-0057">Aromatic amino acid biosynthesis</keyword>
<evidence type="ECO:0000313" key="13">
    <source>
        <dbReference type="Proteomes" id="UP000216361"/>
    </source>
</evidence>
<proteinExistence type="inferred from homology"/>
<evidence type="ECO:0000256" key="9">
    <source>
        <dbReference type="ARBA" id="ARBA00023239"/>
    </source>
</evidence>
<dbReference type="Gene3D" id="3.20.20.70">
    <property type="entry name" value="Aldolase class I"/>
    <property type="match status" value="1"/>
</dbReference>
<evidence type="ECO:0000313" key="12">
    <source>
        <dbReference type="EMBL" id="OYQ20615.1"/>
    </source>
</evidence>
<evidence type="ECO:0000259" key="11">
    <source>
        <dbReference type="Pfam" id="PF00218"/>
    </source>
</evidence>
<evidence type="ECO:0000256" key="7">
    <source>
        <dbReference type="ARBA" id="ARBA00022822"/>
    </source>
</evidence>
<organism evidence="12 13">
    <name type="scientific">Elstera cyanobacteriorum</name>
    <dbReference type="NCBI Taxonomy" id="2022747"/>
    <lineage>
        <taxon>Bacteria</taxon>
        <taxon>Pseudomonadati</taxon>
        <taxon>Pseudomonadota</taxon>
        <taxon>Alphaproteobacteria</taxon>
        <taxon>Rhodospirillales</taxon>
        <taxon>Rhodospirillaceae</taxon>
        <taxon>Elstera</taxon>
    </lineage>
</organism>
<feature type="domain" description="Indole-3-glycerol phosphate synthase" evidence="11">
    <location>
        <begin position="11"/>
        <end position="259"/>
    </location>
</feature>
<dbReference type="InterPro" id="IPR001468">
    <property type="entry name" value="Indole-3-GlycerolPSynthase_CS"/>
</dbReference>
<dbReference type="PANTHER" id="PTHR22854:SF2">
    <property type="entry name" value="INDOLE-3-GLYCEROL-PHOSPHATE SYNTHASE"/>
    <property type="match status" value="1"/>
</dbReference>
<keyword evidence="13" id="KW-1185">Reference proteome</keyword>
<dbReference type="FunFam" id="3.20.20.70:FF:000024">
    <property type="entry name" value="Indole-3-glycerol phosphate synthase"/>
    <property type="match status" value="1"/>
</dbReference>
<keyword evidence="9 10" id="KW-0456">Lyase</keyword>
<evidence type="ECO:0000256" key="10">
    <source>
        <dbReference type="HAMAP-Rule" id="MF_00134"/>
    </source>
</evidence>
<evidence type="ECO:0000256" key="2">
    <source>
        <dbReference type="ARBA" id="ARBA00004696"/>
    </source>
</evidence>
<dbReference type="AlphaFoldDB" id="A0A255XW21"/>
<dbReference type="NCBIfam" id="NF001377">
    <property type="entry name" value="PRK00278.2-4"/>
    <property type="match status" value="1"/>
</dbReference>
<keyword evidence="6 10" id="KW-0210">Decarboxylase</keyword>
<comment type="catalytic activity">
    <reaction evidence="1 10">
        <text>1-(2-carboxyphenylamino)-1-deoxy-D-ribulose 5-phosphate + H(+) = (1S,2R)-1-C-(indol-3-yl)glycerol 3-phosphate + CO2 + H2O</text>
        <dbReference type="Rhea" id="RHEA:23476"/>
        <dbReference type="ChEBI" id="CHEBI:15377"/>
        <dbReference type="ChEBI" id="CHEBI:15378"/>
        <dbReference type="ChEBI" id="CHEBI:16526"/>
        <dbReference type="ChEBI" id="CHEBI:58613"/>
        <dbReference type="ChEBI" id="CHEBI:58866"/>
        <dbReference type="EC" id="4.1.1.48"/>
    </reaction>
</comment>
<dbReference type="InterPro" id="IPR011060">
    <property type="entry name" value="RibuloseP-bd_barrel"/>
</dbReference>
<dbReference type="EC" id="4.1.1.48" evidence="3 10"/>
<comment type="pathway">
    <text evidence="2 10">Amino-acid biosynthesis; L-tryptophan biosynthesis; L-tryptophan from chorismate: step 4/5.</text>
</comment>
<evidence type="ECO:0000256" key="5">
    <source>
        <dbReference type="ARBA" id="ARBA00022605"/>
    </source>
</evidence>
<accession>A0A255XW21</accession>
<evidence type="ECO:0000256" key="8">
    <source>
        <dbReference type="ARBA" id="ARBA00023141"/>
    </source>
</evidence>
<dbReference type="InterPro" id="IPR045186">
    <property type="entry name" value="Indole-3-glycerol_P_synth"/>
</dbReference>
<dbReference type="OrthoDB" id="9804217at2"/>
<dbReference type="CDD" id="cd00331">
    <property type="entry name" value="IGPS"/>
    <property type="match status" value="1"/>
</dbReference>
<evidence type="ECO:0000256" key="6">
    <source>
        <dbReference type="ARBA" id="ARBA00022793"/>
    </source>
</evidence>
<dbReference type="GO" id="GO:0004640">
    <property type="term" value="F:phosphoribosylanthranilate isomerase activity"/>
    <property type="evidence" value="ECO:0007669"/>
    <property type="project" value="TreeGrafter"/>
</dbReference>
<dbReference type="SUPFAM" id="SSF51366">
    <property type="entry name" value="Ribulose-phoshate binding barrel"/>
    <property type="match status" value="1"/>
</dbReference>
<dbReference type="GO" id="GO:0000162">
    <property type="term" value="P:L-tryptophan biosynthetic process"/>
    <property type="evidence" value="ECO:0007669"/>
    <property type="project" value="UniProtKB-UniRule"/>
</dbReference>
<evidence type="ECO:0000256" key="1">
    <source>
        <dbReference type="ARBA" id="ARBA00001633"/>
    </source>
</evidence>
<evidence type="ECO:0000256" key="4">
    <source>
        <dbReference type="ARBA" id="ARBA00018080"/>
    </source>
</evidence>
<dbReference type="UniPathway" id="UPA00035">
    <property type="reaction ID" value="UER00043"/>
</dbReference>
<dbReference type="PANTHER" id="PTHR22854">
    <property type="entry name" value="TRYPTOPHAN BIOSYNTHESIS PROTEIN"/>
    <property type="match status" value="1"/>
</dbReference>
<name>A0A255XW21_9PROT</name>
<dbReference type="InterPro" id="IPR013785">
    <property type="entry name" value="Aldolase_TIM"/>
</dbReference>
<dbReference type="HAMAP" id="MF_00134_B">
    <property type="entry name" value="IGPS_B"/>
    <property type="match status" value="1"/>
</dbReference>